<dbReference type="Proteomes" id="UP001433268">
    <property type="component" value="Unassembled WGS sequence"/>
</dbReference>
<feature type="compositionally biased region" description="Basic residues" evidence="1">
    <location>
        <begin position="394"/>
        <end position="413"/>
    </location>
</feature>
<accession>A0ABR1X8L2</accession>
<feature type="compositionally biased region" description="Acidic residues" evidence="1">
    <location>
        <begin position="365"/>
        <end position="385"/>
    </location>
</feature>
<name>A0ABR1X8L2_9PEZI</name>
<gene>
    <name evidence="2" type="ORF">PG997_002163</name>
</gene>
<proteinExistence type="predicted"/>
<evidence type="ECO:0000256" key="1">
    <source>
        <dbReference type="SAM" id="MobiDB-lite"/>
    </source>
</evidence>
<sequence>MEEHTGPPEVPVLKKNGFSLRDQTFTTSSGHRRVEGSHLSELFFPERLRLKWQQKSAEEEAKRLFRKDFGAQLRWYGISFKSNASSGELASMLRSAVVDGKACTIAATLNCKDVPESVLAIERRMRADAAYVEKLRVWRAERDEWGAAKKRKEDEKWAACSTPGEQASMNLDKFIALYFLDSQGKPDRTKTSEPMALHGFDDRAELHERAKRVPGLETCSGGEYSARAICIGWDRGAVWALARRLDEESRLEEAQEKSDMWDRAMEQHRGLAEAARENGPEVTPNSMQPRQLQLCRGAYIIKCDAAEAEWPAQPFFTLSVTNCSEPFRTGPFITMGWLELSHFEGTMLLGRDQERLDSYVQNSSDAEEEEDDDDDDDEMGEEQEEAVSTSTQGTKRKQAPGGAKRGRPPKKARKDQVPARRIYLRLRGREATTGMVLPGPRSGYIEFTDDSFTHFKGVVDLPYLKPGVTFEGFKMSHTAKKRPPLWEDFSNDAYERANTARWR</sequence>
<dbReference type="RefSeq" id="XP_066673774.1">
    <property type="nucleotide sequence ID" value="XM_066806478.1"/>
</dbReference>
<evidence type="ECO:0000313" key="3">
    <source>
        <dbReference type="Proteomes" id="UP001433268"/>
    </source>
</evidence>
<reference evidence="2 3" key="1">
    <citation type="submission" date="2023-01" db="EMBL/GenBank/DDBJ databases">
        <title>Analysis of 21 Apiospora genomes using comparative genomics revels a genus with tremendous synthesis potential of carbohydrate active enzymes and secondary metabolites.</title>
        <authorList>
            <person name="Sorensen T."/>
        </authorList>
    </citation>
    <scope>NUCLEOTIDE SEQUENCE [LARGE SCALE GENOMIC DNA]</scope>
    <source>
        <strain evidence="2 3">CBS 114990</strain>
    </source>
</reference>
<dbReference type="EMBL" id="JAQQWN010000003">
    <property type="protein sequence ID" value="KAK8091802.1"/>
    <property type="molecule type" value="Genomic_DNA"/>
</dbReference>
<feature type="region of interest" description="Disordered" evidence="1">
    <location>
        <begin position="359"/>
        <end position="419"/>
    </location>
</feature>
<dbReference type="GeneID" id="92039538"/>
<evidence type="ECO:0000313" key="2">
    <source>
        <dbReference type="EMBL" id="KAK8091802.1"/>
    </source>
</evidence>
<organism evidence="2 3">
    <name type="scientific">Apiospora hydei</name>
    <dbReference type="NCBI Taxonomy" id="1337664"/>
    <lineage>
        <taxon>Eukaryota</taxon>
        <taxon>Fungi</taxon>
        <taxon>Dikarya</taxon>
        <taxon>Ascomycota</taxon>
        <taxon>Pezizomycotina</taxon>
        <taxon>Sordariomycetes</taxon>
        <taxon>Xylariomycetidae</taxon>
        <taxon>Amphisphaeriales</taxon>
        <taxon>Apiosporaceae</taxon>
        <taxon>Apiospora</taxon>
    </lineage>
</organism>
<keyword evidence="3" id="KW-1185">Reference proteome</keyword>
<protein>
    <submittedName>
        <fullName evidence="2">Uncharacterized protein</fullName>
    </submittedName>
</protein>
<comment type="caution">
    <text evidence="2">The sequence shown here is derived from an EMBL/GenBank/DDBJ whole genome shotgun (WGS) entry which is preliminary data.</text>
</comment>